<dbReference type="Gene3D" id="3.90.660.10">
    <property type="match status" value="2"/>
</dbReference>
<dbReference type="SUPFAM" id="SSF51905">
    <property type="entry name" value="FAD/NAD(P)-binding domain"/>
    <property type="match status" value="1"/>
</dbReference>
<dbReference type="Proteomes" id="UP000542674">
    <property type="component" value="Unassembled WGS sequence"/>
</dbReference>
<dbReference type="EMBL" id="JACHJS010000001">
    <property type="protein sequence ID" value="MBB4966277.1"/>
    <property type="molecule type" value="Genomic_DNA"/>
</dbReference>
<gene>
    <name evidence="2" type="ORF">F4559_003636</name>
</gene>
<name>A0A7W7T4B0_9PSEU</name>
<comment type="caution">
    <text evidence="2">The sequence shown here is derived from an EMBL/GenBank/DDBJ whole genome shotgun (WGS) entry which is preliminary data.</text>
</comment>
<proteinExistence type="predicted"/>
<protein>
    <submittedName>
        <fullName evidence="2">Monoamine oxidase</fullName>
        <ecNumber evidence="2">1.4.3.4</ecNumber>
    </submittedName>
</protein>
<dbReference type="GO" id="GO:0009063">
    <property type="term" value="P:amino acid catabolic process"/>
    <property type="evidence" value="ECO:0007669"/>
    <property type="project" value="TreeGrafter"/>
</dbReference>
<dbReference type="PANTHER" id="PTHR10742">
    <property type="entry name" value="FLAVIN MONOAMINE OXIDASE"/>
    <property type="match status" value="1"/>
</dbReference>
<evidence type="ECO:0000259" key="1">
    <source>
        <dbReference type="Pfam" id="PF01593"/>
    </source>
</evidence>
<accession>A0A7W7T4B0</accession>
<keyword evidence="2" id="KW-0560">Oxidoreductase</keyword>
<dbReference type="GO" id="GO:0001716">
    <property type="term" value="F:L-amino-acid oxidase activity"/>
    <property type="evidence" value="ECO:0007669"/>
    <property type="project" value="TreeGrafter"/>
</dbReference>
<feature type="domain" description="Amine oxidase" evidence="1">
    <location>
        <begin position="8"/>
        <end position="457"/>
    </location>
</feature>
<dbReference type="EC" id="1.4.3.4" evidence="2"/>
<keyword evidence="3" id="KW-1185">Reference proteome</keyword>
<dbReference type="PANTHER" id="PTHR10742:SF342">
    <property type="entry name" value="AMINE OXIDASE"/>
    <property type="match status" value="1"/>
</dbReference>
<reference evidence="2 3" key="1">
    <citation type="submission" date="2020-08" db="EMBL/GenBank/DDBJ databases">
        <title>Sequencing the genomes of 1000 actinobacteria strains.</title>
        <authorList>
            <person name="Klenk H.-P."/>
        </authorList>
    </citation>
    <scope>NUCLEOTIDE SEQUENCE [LARGE SCALE GENOMIC DNA]</scope>
    <source>
        <strain evidence="2 3">DSM 45084</strain>
    </source>
</reference>
<evidence type="ECO:0000313" key="3">
    <source>
        <dbReference type="Proteomes" id="UP000542674"/>
    </source>
</evidence>
<sequence>MTVIGAGIAGLVGAYELERRGHDVEVLEGSGRIGGRVYTHRFSSDSGAPSVELGAMRIPVEHRHAMHYITELGLADKVRVFRSLFSDDGAYCATGAGHLRVRDAARALVDDFRRAVPERRYADDSVLFGAWLMAAGNAIAPADFRTDLRRDLWLDLLDAVERVDLSPFLRHDRVDLHAFFALHPEIRMTGNGRLDRFLHDVLSETSPDLVRLAGGMDQLAHRLAGRLRGPVVCGQEVVGLTVREHDVLVAIRDGDQFRTRRCDYVLCTVPFSGLRRMWLSGFSRSKLEVIRDMTYWGATKVAFHCREPFWEQDDIGGGATFAGGLVRQTYYPPVEGDPAGGAALLASYTIGADADVVDRMPDSVRHAVVLQELGRIHPELLRPGMVLDAVSLAWGRYWWSGGAASVRWGLDTVAGETERVRAAEPENRLFFAGEHCSSTTAWIEGAIESAVDAAREIDAFTARARLVGAR</sequence>
<dbReference type="InterPro" id="IPR002937">
    <property type="entry name" value="Amino_oxidase"/>
</dbReference>
<dbReference type="GO" id="GO:0097621">
    <property type="term" value="F:monoamine oxidase activity"/>
    <property type="evidence" value="ECO:0007669"/>
    <property type="project" value="UniProtKB-EC"/>
</dbReference>
<dbReference type="InterPro" id="IPR050281">
    <property type="entry name" value="Flavin_monoamine_oxidase"/>
</dbReference>
<dbReference type="InterPro" id="IPR036188">
    <property type="entry name" value="FAD/NAD-bd_sf"/>
</dbReference>
<dbReference type="AlphaFoldDB" id="A0A7W7T4B0"/>
<dbReference type="RefSeq" id="WP_221447271.1">
    <property type="nucleotide sequence ID" value="NZ_BAABAI010000026.1"/>
</dbReference>
<dbReference type="Gene3D" id="3.50.50.60">
    <property type="entry name" value="FAD/NAD(P)-binding domain"/>
    <property type="match status" value="2"/>
</dbReference>
<dbReference type="Gene3D" id="1.20.1440.240">
    <property type="match status" value="1"/>
</dbReference>
<evidence type="ECO:0000313" key="2">
    <source>
        <dbReference type="EMBL" id="MBB4966277.1"/>
    </source>
</evidence>
<dbReference type="SUPFAM" id="SSF54373">
    <property type="entry name" value="FAD-linked reductases, C-terminal domain"/>
    <property type="match status" value="1"/>
</dbReference>
<organism evidence="2 3">
    <name type="scientific">Saccharothrix violaceirubra</name>
    <dbReference type="NCBI Taxonomy" id="413306"/>
    <lineage>
        <taxon>Bacteria</taxon>
        <taxon>Bacillati</taxon>
        <taxon>Actinomycetota</taxon>
        <taxon>Actinomycetes</taxon>
        <taxon>Pseudonocardiales</taxon>
        <taxon>Pseudonocardiaceae</taxon>
        <taxon>Saccharothrix</taxon>
    </lineage>
</organism>
<dbReference type="Pfam" id="PF01593">
    <property type="entry name" value="Amino_oxidase"/>
    <property type="match status" value="1"/>
</dbReference>